<evidence type="ECO:0000259" key="1">
    <source>
        <dbReference type="PROSITE" id="PS51192"/>
    </source>
</evidence>
<dbReference type="GO" id="GO:0003677">
    <property type="term" value="F:DNA binding"/>
    <property type="evidence" value="ECO:0007669"/>
    <property type="project" value="UniProtKB-KW"/>
</dbReference>
<gene>
    <name evidence="2" type="ORF">EG240_11710</name>
</gene>
<proteinExistence type="predicted"/>
<dbReference type="AlphaFoldDB" id="A0A3P3W4Q0"/>
<dbReference type="InterPro" id="IPR001650">
    <property type="entry name" value="Helicase_C-like"/>
</dbReference>
<dbReference type="GO" id="GO:0004386">
    <property type="term" value="F:helicase activity"/>
    <property type="evidence" value="ECO:0007669"/>
    <property type="project" value="UniProtKB-KW"/>
</dbReference>
<dbReference type="Pfam" id="PF04851">
    <property type="entry name" value="ResIII"/>
    <property type="match status" value="1"/>
</dbReference>
<feature type="domain" description="Helicase ATP-binding" evidence="1">
    <location>
        <begin position="171"/>
        <end position="327"/>
    </location>
</feature>
<keyword evidence="2" id="KW-0547">Nucleotide-binding</keyword>
<dbReference type="InterPro" id="IPR013670">
    <property type="entry name" value="EcoEI_R_C_dom"/>
</dbReference>
<name>A0A3P3W4Q0_9FLAO</name>
<dbReference type="Pfam" id="PF00271">
    <property type="entry name" value="Helicase_C"/>
    <property type="match status" value="1"/>
</dbReference>
<dbReference type="SUPFAM" id="SSF52540">
    <property type="entry name" value="P-loop containing nucleoside triphosphate hydrolases"/>
    <property type="match status" value="1"/>
</dbReference>
<dbReference type="InterPro" id="IPR006935">
    <property type="entry name" value="Helicase/UvrB_N"/>
</dbReference>
<evidence type="ECO:0000313" key="2">
    <source>
        <dbReference type="EMBL" id="RRJ89407.1"/>
    </source>
</evidence>
<keyword evidence="2" id="KW-0378">Hydrolase</keyword>
<dbReference type="PANTHER" id="PTHR47396">
    <property type="entry name" value="TYPE I RESTRICTION ENZYME ECOKI R PROTEIN"/>
    <property type="match status" value="1"/>
</dbReference>
<dbReference type="InterPro" id="IPR050742">
    <property type="entry name" value="Helicase_Restrict-Modif_Enz"/>
</dbReference>
<dbReference type="OrthoDB" id="9759819at2"/>
<reference evidence="2 3" key="1">
    <citation type="submission" date="2018-11" db="EMBL/GenBank/DDBJ databases">
        <title>Flavobacterium sp. nov., YIM 102701-2 draft genome.</title>
        <authorList>
            <person name="Li G."/>
            <person name="Jiang Y."/>
        </authorList>
    </citation>
    <scope>NUCLEOTIDE SEQUENCE [LARGE SCALE GENOMIC DNA]</scope>
    <source>
        <strain evidence="2 3">YIM 102701-2</strain>
    </source>
</reference>
<dbReference type="Gene3D" id="3.90.1570.30">
    <property type="match status" value="1"/>
</dbReference>
<organism evidence="2 3">
    <name type="scientific">Paenimyroides tangerinum</name>
    <dbReference type="NCBI Taxonomy" id="2488728"/>
    <lineage>
        <taxon>Bacteria</taxon>
        <taxon>Pseudomonadati</taxon>
        <taxon>Bacteroidota</taxon>
        <taxon>Flavobacteriia</taxon>
        <taxon>Flavobacteriales</taxon>
        <taxon>Flavobacteriaceae</taxon>
        <taxon>Paenimyroides</taxon>
    </lineage>
</organism>
<accession>A0A3P3W4Q0</accession>
<dbReference type="InterPro" id="IPR007409">
    <property type="entry name" value="Restrct_endonuc_type1_HsdR_N"/>
</dbReference>
<dbReference type="Pfam" id="PF04313">
    <property type="entry name" value="HSDR_N"/>
    <property type="match status" value="1"/>
</dbReference>
<dbReference type="PANTHER" id="PTHR47396:SF1">
    <property type="entry name" value="ATP-DEPENDENT HELICASE IRC3-RELATED"/>
    <property type="match status" value="1"/>
</dbReference>
<dbReference type="GO" id="GO:0009035">
    <property type="term" value="F:type I site-specific deoxyribonuclease activity"/>
    <property type="evidence" value="ECO:0007669"/>
    <property type="project" value="UniProtKB-EC"/>
</dbReference>
<dbReference type="Proteomes" id="UP000275719">
    <property type="component" value="Unassembled WGS sequence"/>
</dbReference>
<keyword evidence="2" id="KW-0067">ATP-binding</keyword>
<dbReference type="PROSITE" id="PS51192">
    <property type="entry name" value="HELICASE_ATP_BIND_1"/>
    <property type="match status" value="1"/>
</dbReference>
<dbReference type="EMBL" id="RQVQ01000028">
    <property type="protein sequence ID" value="RRJ89407.1"/>
    <property type="molecule type" value="Genomic_DNA"/>
</dbReference>
<dbReference type="InterPro" id="IPR014001">
    <property type="entry name" value="Helicase_ATP-bd"/>
</dbReference>
<dbReference type="GO" id="GO:0009307">
    <property type="term" value="P:DNA restriction-modification system"/>
    <property type="evidence" value="ECO:0007669"/>
    <property type="project" value="UniProtKB-KW"/>
</dbReference>
<dbReference type="CDD" id="cd18032">
    <property type="entry name" value="DEXHc_RE_I_III_res"/>
    <property type="match status" value="1"/>
</dbReference>
<dbReference type="GO" id="GO:0005524">
    <property type="term" value="F:ATP binding"/>
    <property type="evidence" value="ECO:0007669"/>
    <property type="project" value="UniProtKB-KW"/>
</dbReference>
<dbReference type="RefSeq" id="WP_125019578.1">
    <property type="nucleotide sequence ID" value="NZ_RQVQ01000028.1"/>
</dbReference>
<dbReference type="CDD" id="cd18799">
    <property type="entry name" value="SF2_C_EcoAI-like"/>
    <property type="match status" value="1"/>
</dbReference>
<dbReference type="SMART" id="SM00487">
    <property type="entry name" value="DEXDc"/>
    <property type="match status" value="1"/>
</dbReference>
<dbReference type="InterPro" id="IPR027417">
    <property type="entry name" value="P-loop_NTPase"/>
</dbReference>
<evidence type="ECO:0000313" key="3">
    <source>
        <dbReference type="Proteomes" id="UP000275719"/>
    </source>
</evidence>
<dbReference type="Pfam" id="PF08463">
    <property type="entry name" value="EcoEI_R_C"/>
    <property type="match status" value="1"/>
</dbReference>
<keyword evidence="2" id="KW-0347">Helicase</keyword>
<dbReference type="Gene3D" id="3.40.50.300">
    <property type="entry name" value="P-loop containing nucleotide triphosphate hydrolases"/>
    <property type="match status" value="2"/>
</dbReference>
<sequence length="931" mass="107601">MNEANTRKDIIDLKLQEAGWNINDLTQVVKEYDIKVKAPAEVHEPEMIYNKHQFSDYVLLGKNGKPLAVIEAKKTSIDPKLGREQAKQYCYNIIKETNGDLPFCFYTNGDEIYFWNLENYPPKKVVGFPTRDDLERYLYLRKNRKPLASELINSNIAGRDYQIHAIRSILEGIEKKKSKFLLVMATGTGKTRTTIALVDALMRAGWVQRVLFLVDRIALRNQALDAFKEFLPNEPAWPKKGEKSIAKDRRVYTATYPTMLNIIRDEENSLSPHFFDLIVVDESHRSIYNTYQEVLGYFNTITVGLTATPTNVIDHNTFKLFDCEDGIPTYAYTYEEAVNNDPPYLCDFQVMKIQTKFQEDGISKRTISLEDQKRLILEGKEVAEINFEGTELEKTVINKGTNVTIVKEFMEEAIKDPNGVLPGKTIFFCSTKNHARRIEEIFDALYPEYHGELAKVLVSDDPRVYGDDGLLAQFKKKDMPRIAISVDMLDTGIDIRELVNLVFAKPVFSYTKFWQMIGRGTRTLEQSKLQPWCPEKDTFLIMDCWDNFEYFKLNPKGKELKAQVPLPVRYVGLRIEKIKKAFEKEENQIAEKEIIELRKQIDLLPLQSVTVQEAIKELNTVKEDDFWKDFTNDKIEYLAYTIKPLFKTLSQTDFKEMRFKKDVLEISLAHLAEETEKFDTLKENIINIVSELPLSINTVAKHLTFIKQIQSNHYWSLIDDEAMDKLTEIIAPLMKFKEKKSAINSQVQLNLQDVLKTKEMVEFGPQNEAVSITKYRELVESRIAELTASNPILQKLKAGDTISESEAETLAAELHEDDPHITINLLRKVYKHQKANFIQFIKHILGIEILKSIEEEVSTAVQQFISEHTYLTTRQIEFLNLLRDYIIERGNIEKRDLVQAPFTIIHPKGIRGIFSPTEIQEILKITEKFAA</sequence>
<protein>
    <submittedName>
        <fullName evidence="2">DEAD/DEAH box helicase</fullName>
    </submittedName>
</protein>
<keyword evidence="3" id="KW-1185">Reference proteome</keyword>
<comment type="caution">
    <text evidence="2">The sequence shown here is derived from an EMBL/GenBank/DDBJ whole genome shotgun (WGS) entry which is preliminary data.</text>
</comment>
<dbReference type="GO" id="GO:0005829">
    <property type="term" value="C:cytosol"/>
    <property type="evidence" value="ECO:0007669"/>
    <property type="project" value="TreeGrafter"/>
</dbReference>